<organism evidence="8 9">
    <name type="scientific">Sphingobacterium spiritivorum</name>
    <name type="common">Flavobacterium spiritivorum</name>
    <dbReference type="NCBI Taxonomy" id="258"/>
    <lineage>
        <taxon>Bacteria</taxon>
        <taxon>Pseudomonadati</taxon>
        <taxon>Bacteroidota</taxon>
        <taxon>Sphingobacteriia</taxon>
        <taxon>Sphingobacteriales</taxon>
        <taxon>Sphingobacteriaceae</taxon>
        <taxon>Sphingobacterium</taxon>
    </lineage>
</organism>
<dbReference type="InterPro" id="IPR047786">
    <property type="entry name" value="Mfa1_fim"/>
</dbReference>
<dbReference type="RefSeq" id="WP_181875934.1">
    <property type="nucleotide sequence ID" value="NZ_UGYW01000002.1"/>
</dbReference>
<dbReference type="Gene3D" id="2.60.40.3690">
    <property type="match status" value="1"/>
</dbReference>
<dbReference type="NCBIfam" id="NF038041">
    <property type="entry name" value="fim_Mfa1_fam"/>
    <property type="match status" value="1"/>
</dbReference>
<evidence type="ECO:0000313" key="8">
    <source>
        <dbReference type="EMBL" id="SUJ06396.1"/>
    </source>
</evidence>
<gene>
    <name evidence="8" type="ORF">NCTC11388_01671</name>
</gene>
<dbReference type="GO" id="GO:0009418">
    <property type="term" value="C:pilus shaft"/>
    <property type="evidence" value="ECO:0007669"/>
    <property type="project" value="InterPro"/>
</dbReference>
<evidence type="ECO:0000259" key="7">
    <source>
        <dbReference type="Pfam" id="PF15495"/>
    </source>
</evidence>
<evidence type="ECO:0000313" key="9">
    <source>
        <dbReference type="Proteomes" id="UP000254893"/>
    </source>
</evidence>
<evidence type="ECO:0000259" key="6">
    <source>
        <dbReference type="Pfam" id="PF06321"/>
    </source>
</evidence>
<dbReference type="Proteomes" id="UP000254893">
    <property type="component" value="Unassembled WGS sequence"/>
</dbReference>
<keyword evidence="3" id="KW-0732">Signal</keyword>
<protein>
    <submittedName>
        <fullName evidence="8">Major fimbrial subunit protein (FimA)</fullName>
    </submittedName>
</protein>
<dbReference type="Gene3D" id="2.60.40.2580">
    <property type="match status" value="1"/>
</dbReference>
<sequence length="457" mass="49179">MKKYTIIALAGLTLASCKKQEGSINPVTPEGKDATITLSITSAANIGTYASTSGSHDGTANEKVVKTIDVFLYNEDGTLSPAGYKRFSEGEADLTTPKTIATKTGPKRIYVGINLPLSLANLLKDNYQAMQTPYAVNMNELATATNGLMMFNQGLASLEIKEGNHADNKITIPVTRLLAKAGVMQHENLSLNTQGGSVSNLQYTIGQRNKNIFVGHLYDFKDANWTYIDPKLAAAEYNAAFTGVLSTDYKPVDAKTATTETLNTVYIPENTSEKSEHSQVTYIQVKTKFTPAKIEAGATLPADGTFYVVFGQIGTDPYIHQLYFASKDAADTEAAKDKYKVIKNGEPVFQTAILTYNQGLCYYRLYLNEDQAAGANKVGIFRNTFFKAQISKFNGLGTPLEGQVPGGSGTPGNPGGGVTPPRPVDPEGPVNPGNLDASIEATITITPWTLITSEHEI</sequence>
<dbReference type="EMBL" id="UGYW01000002">
    <property type="protein sequence ID" value="SUJ06396.1"/>
    <property type="molecule type" value="Genomic_DNA"/>
</dbReference>
<dbReference type="InterPro" id="IPR029141">
    <property type="entry name" value="FimA_N"/>
</dbReference>
<comment type="similarity">
    <text evidence="2">Belongs to the bacteroidetes fimbrillin superfamily. FimA/Mfa1 family.</text>
</comment>
<keyword evidence="4" id="KW-0281">Fimbrium</keyword>
<evidence type="ECO:0000256" key="5">
    <source>
        <dbReference type="SAM" id="MobiDB-lite"/>
    </source>
</evidence>
<dbReference type="AlphaFoldDB" id="A0A380BSN6"/>
<evidence type="ECO:0000256" key="4">
    <source>
        <dbReference type="ARBA" id="ARBA00023263"/>
    </source>
</evidence>
<evidence type="ECO:0000256" key="2">
    <source>
        <dbReference type="ARBA" id="ARBA00006011"/>
    </source>
</evidence>
<dbReference type="Pfam" id="PF15495">
    <property type="entry name" value="Fimbrillin_C"/>
    <property type="match status" value="1"/>
</dbReference>
<dbReference type="PROSITE" id="PS51257">
    <property type="entry name" value="PROKAR_LIPOPROTEIN"/>
    <property type="match status" value="1"/>
</dbReference>
<feature type="compositionally biased region" description="Gly residues" evidence="5">
    <location>
        <begin position="404"/>
        <end position="418"/>
    </location>
</feature>
<evidence type="ECO:0000256" key="1">
    <source>
        <dbReference type="ARBA" id="ARBA00004561"/>
    </source>
</evidence>
<name>A0A380BSN6_SPHSI</name>
<accession>A0A380BSN6</accession>
<feature type="region of interest" description="Disordered" evidence="5">
    <location>
        <begin position="399"/>
        <end position="436"/>
    </location>
</feature>
<reference evidence="8 9" key="1">
    <citation type="submission" date="2018-06" db="EMBL/GenBank/DDBJ databases">
        <authorList>
            <consortium name="Pathogen Informatics"/>
            <person name="Doyle S."/>
        </authorList>
    </citation>
    <scope>NUCLEOTIDE SEQUENCE [LARGE SCALE GENOMIC DNA]</scope>
    <source>
        <strain evidence="8 9">NCTC11388</strain>
    </source>
</reference>
<evidence type="ECO:0000256" key="3">
    <source>
        <dbReference type="ARBA" id="ARBA00022729"/>
    </source>
</evidence>
<dbReference type="Pfam" id="PF06321">
    <property type="entry name" value="P_gingi_FimA"/>
    <property type="match status" value="1"/>
</dbReference>
<proteinExistence type="inferred from homology"/>
<feature type="domain" description="Major fimbrial subunit protein N-terminal" evidence="6">
    <location>
        <begin position="36"/>
        <end position="165"/>
    </location>
</feature>
<dbReference type="InterPro" id="IPR029140">
    <property type="entry name" value="Mfa1_C"/>
</dbReference>
<feature type="domain" description="Minor fimbrium subunit Mfa1 C-terminal" evidence="7">
    <location>
        <begin position="355"/>
        <end position="452"/>
    </location>
</feature>
<comment type="subcellular location">
    <subcellularLocation>
        <location evidence="1">Fimbrium</location>
    </subcellularLocation>
</comment>